<comment type="cofactor">
    <cofactor evidence="1">
        <name>Mg(2+)</name>
        <dbReference type="ChEBI" id="CHEBI:18420"/>
    </cofactor>
</comment>
<feature type="transmembrane region" description="Helical" evidence="3">
    <location>
        <begin position="109"/>
        <end position="127"/>
    </location>
</feature>
<dbReference type="GO" id="GO:0016301">
    <property type="term" value="F:kinase activity"/>
    <property type="evidence" value="ECO:0007669"/>
    <property type="project" value="InterPro"/>
</dbReference>
<accession>A0A2G3DZB2</accession>
<evidence type="ECO:0000256" key="1">
    <source>
        <dbReference type="ARBA" id="ARBA00001946"/>
    </source>
</evidence>
<dbReference type="Proteomes" id="UP000224563">
    <property type="component" value="Unassembled WGS sequence"/>
</dbReference>
<dbReference type="InterPro" id="IPR001206">
    <property type="entry name" value="Diacylglycerol_kinase_cat_dom"/>
</dbReference>
<dbReference type="InterPro" id="IPR016064">
    <property type="entry name" value="NAD/diacylglycerol_kinase_sf"/>
</dbReference>
<evidence type="ECO:0000313" key="6">
    <source>
        <dbReference type="Proteomes" id="UP000224563"/>
    </source>
</evidence>
<evidence type="ECO:0000256" key="3">
    <source>
        <dbReference type="SAM" id="Phobius"/>
    </source>
</evidence>
<dbReference type="PANTHER" id="PTHR12358">
    <property type="entry name" value="SPHINGOSINE KINASE"/>
    <property type="match status" value="1"/>
</dbReference>
<feature type="transmembrane region" description="Helical" evidence="3">
    <location>
        <begin position="176"/>
        <end position="194"/>
    </location>
</feature>
<dbReference type="InterPro" id="IPR017438">
    <property type="entry name" value="ATP-NAD_kinase_N"/>
</dbReference>
<feature type="transmembrane region" description="Helical" evidence="3">
    <location>
        <begin position="41"/>
        <end position="62"/>
    </location>
</feature>
<dbReference type="EMBL" id="PDYG01000135">
    <property type="protein sequence ID" value="PHU36225.1"/>
    <property type="molecule type" value="Genomic_DNA"/>
</dbReference>
<keyword evidence="3" id="KW-0812">Transmembrane</keyword>
<dbReference type="PROSITE" id="PS50146">
    <property type="entry name" value="DAGK"/>
    <property type="match status" value="1"/>
</dbReference>
<proteinExistence type="inferred from homology"/>
<organism evidence="5 6">
    <name type="scientific">Agathobacter ruminis</name>
    <dbReference type="NCBI Taxonomy" id="1712665"/>
    <lineage>
        <taxon>Bacteria</taxon>
        <taxon>Bacillati</taxon>
        <taxon>Bacillota</taxon>
        <taxon>Clostridia</taxon>
        <taxon>Lachnospirales</taxon>
        <taxon>Lachnospiraceae</taxon>
        <taxon>Agathobacter</taxon>
    </lineage>
</organism>
<gene>
    <name evidence="5" type="ORF">CSX02_13140</name>
</gene>
<name>A0A2G3DZB2_9FIRM</name>
<feature type="transmembrane region" description="Helical" evidence="3">
    <location>
        <begin position="6"/>
        <end position="29"/>
    </location>
</feature>
<comment type="caution">
    <text evidence="5">The sequence shown here is derived from an EMBL/GenBank/DDBJ whole genome shotgun (WGS) entry which is preliminary data.</text>
</comment>
<sequence length="567" mass="64694">MTTIQLIQIYIELWSAVLCAVFAVSLFIIRKEEPKSTRTLRHMFFLMMILLIADVFAIYYRGNTTTIGWWATRISNYLVFALFIVISMFSVAFLLETIGDHGRKIPRRWAFVMGLIGLVSLILLTISQFTDWYYYFDETNHYTRGSWYLLSNVGPVVIISLYLACMIYYHKMLGTFETLALASYVVFPAIATVIQTLNYGIGFVNIALVLSALMLFGQRMSSRSQAVREARLRIALERAKRGHADDEMLDERMRRASLGKGNIKHIFIVNPFAGVATKVEELREIIAKLPEDDYFVFTTRGPKSETQLIRRVMHYFEGYKLRIYCCGGSGTLRNVIEGIDDLSKVEIGFYPCGLSNDFLKVFGEDEEKFHHIENLIDGEAIPIDYIRTNHGIALNALSIGKDQRLMDAFERYRALSRMGNRMPYFMAVVQSMFHTGMKEYEIEVDGKTYTGKHPEVIFGNGCVIAGLFHFAPKGRYRDGYASVFMADKSRYIGTWRTALALMSSDMDRVSERGFMGNAETFKIRHKDGSPIAINLDGEIEYGYTECEASVVHQGLNFIIPKEVESHG</sequence>
<keyword evidence="3" id="KW-1133">Transmembrane helix</keyword>
<feature type="transmembrane region" description="Helical" evidence="3">
    <location>
        <begin position="200"/>
        <end position="217"/>
    </location>
</feature>
<comment type="similarity">
    <text evidence="2">Belongs to the diacylglycerol/lipid kinase family.</text>
</comment>
<protein>
    <recommendedName>
        <fullName evidence="4">DAGKc domain-containing protein</fullName>
    </recommendedName>
</protein>
<feature type="domain" description="DAGKc" evidence="4">
    <location>
        <begin position="260"/>
        <end position="392"/>
    </location>
</feature>
<dbReference type="InterPro" id="IPR050187">
    <property type="entry name" value="Lipid_Phosphate_FormReg"/>
</dbReference>
<evidence type="ECO:0000313" key="5">
    <source>
        <dbReference type="EMBL" id="PHU36225.1"/>
    </source>
</evidence>
<dbReference type="Gene3D" id="3.40.50.10330">
    <property type="entry name" value="Probable inorganic polyphosphate/atp-NAD kinase, domain 1"/>
    <property type="match status" value="1"/>
</dbReference>
<dbReference type="Gene3D" id="2.60.200.40">
    <property type="match status" value="1"/>
</dbReference>
<keyword evidence="6" id="KW-1185">Reference proteome</keyword>
<feature type="transmembrane region" description="Helical" evidence="3">
    <location>
        <begin position="147"/>
        <end position="169"/>
    </location>
</feature>
<dbReference type="AlphaFoldDB" id="A0A2G3DZB2"/>
<dbReference type="PANTHER" id="PTHR12358:SF54">
    <property type="entry name" value="SPHINGOSINE KINASE RELATED PROTEIN"/>
    <property type="match status" value="1"/>
</dbReference>
<dbReference type="Pfam" id="PF00781">
    <property type="entry name" value="DAGK_cat"/>
    <property type="match status" value="1"/>
</dbReference>
<feature type="transmembrane region" description="Helical" evidence="3">
    <location>
        <begin position="74"/>
        <end position="97"/>
    </location>
</feature>
<keyword evidence="3" id="KW-0472">Membrane</keyword>
<reference evidence="5 6" key="1">
    <citation type="submission" date="2017-10" db="EMBL/GenBank/DDBJ databases">
        <title>Resolving the taxonomy of Roseburia spp., Eubacterium rectale and Agathobacter spp. through phylogenomic analysis.</title>
        <authorList>
            <person name="Sheridan P.O."/>
            <person name="Walker A.W."/>
            <person name="Duncan S.H."/>
            <person name="Scott K.P."/>
            <person name="Toole P.W.O."/>
            <person name="Luis P."/>
            <person name="Flint H.J."/>
        </authorList>
    </citation>
    <scope>NUCLEOTIDE SEQUENCE [LARGE SCALE GENOMIC DNA]</scope>
    <source>
        <strain evidence="5 6">JK623</strain>
    </source>
</reference>
<dbReference type="RefSeq" id="WP_099387015.1">
    <property type="nucleotide sequence ID" value="NZ_JANSWH010000092.1"/>
</dbReference>
<evidence type="ECO:0000259" key="4">
    <source>
        <dbReference type="PROSITE" id="PS50146"/>
    </source>
</evidence>
<evidence type="ECO:0000256" key="2">
    <source>
        <dbReference type="ARBA" id="ARBA00005983"/>
    </source>
</evidence>
<dbReference type="SUPFAM" id="SSF111331">
    <property type="entry name" value="NAD kinase/diacylglycerol kinase-like"/>
    <property type="match status" value="1"/>
</dbReference>
<reference evidence="5 6" key="2">
    <citation type="submission" date="2017-10" db="EMBL/GenBank/DDBJ databases">
        <authorList>
            <person name="Banno H."/>
            <person name="Chua N.-H."/>
        </authorList>
    </citation>
    <scope>NUCLEOTIDE SEQUENCE [LARGE SCALE GENOMIC DNA]</scope>
    <source>
        <strain evidence="5 6">JK623</strain>
    </source>
</reference>